<evidence type="ECO:0000313" key="4">
    <source>
        <dbReference type="EMBL" id="GMK55100.1"/>
    </source>
</evidence>
<protein>
    <submittedName>
        <fullName evidence="4">Uncharacterized protein</fullName>
    </submittedName>
</protein>
<feature type="region of interest" description="Disordered" evidence="2">
    <location>
        <begin position="700"/>
        <end position="745"/>
    </location>
</feature>
<feature type="compositionally biased region" description="Basic residues" evidence="2">
    <location>
        <begin position="863"/>
        <end position="875"/>
    </location>
</feature>
<dbReference type="Proteomes" id="UP001222932">
    <property type="component" value="Unassembled WGS sequence"/>
</dbReference>
<proteinExistence type="predicted"/>
<feature type="compositionally biased region" description="Low complexity" evidence="2">
    <location>
        <begin position="37"/>
        <end position="48"/>
    </location>
</feature>
<evidence type="ECO:0000256" key="2">
    <source>
        <dbReference type="SAM" id="MobiDB-lite"/>
    </source>
</evidence>
<evidence type="ECO:0000256" key="3">
    <source>
        <dbReference type="SAM" id="Phobius"/>
    </source>
</evidence>
<reference evidence="4" key="2">
    <citation type="submission" date="2023-06" db="EMBL/GenBank/DDBJ databases">
        <authorList>
            <person name="Kobayashi Y."/>
            <person name="Kayamori A."/>
            <person name="Aoki K."/>
            <person name="Shiwa Y."/>
            <person name="Fujita N."/>
            <person name="Sugita T."/>
            <person name="Iwasaki W."/>
            <person name="Tanaka N."/>
            <person name="Takashima M."/>
        </authorList>
    </citation>
    <scope>NUCLEOTIDE SEQUENCE</scope>
    <source>
        <strain evidence="4">HIS016</strain>
    </source>
</reference>
<evidence type="ECO:0000313" key="5">
    <source>
        <dbReference type="Proteomes" id="UP001222932"/>
    </source>
</evidence>
<dbReference type="EMBL" id="BTCM01000002">
    <property type="protein sequence ID" value="GMK55100.1"/>
    <property type="molecule type" value="Genomic_DNA"/>
</dbReference>
<feature type="compositionally biased region" description="Basic and acidic residues" evidence="2">
    <location>
        <begin position="1026"/>
        <end position="1046"/>
    </location>
</feature>
<feature type="coiled-coil region" evidence="1">
    <location>
        <begin position="1217"/>
        <end position="1286"/>
    </location>
</feature>
<feature type="compositionally biased region" description="Pro residues" evidence="2">
    <location>
        <begin position="415"/>
        <end position="432"/>
    </location>
</feature>
<feature type="compositionally biased region" description="Polar residues" evidence="2">
    <location>
        <begin position="248"/>
        <end position="258"/>
    </location>
</feature>
<reference evidence="4" key="1">
    <citation type="journal article" date="2023" name="BMC Genomics">
        <title>Chromosome-level genome assemblies of Cutaneotrichosporon spp. (Trichosporonales, Basidiomycota) reveal imbalanced evolution between nucleotide sequences and chromosome synteny.</title>
        <authorList>
            <person name="Kobayashi Y."/>
            <person name="Kayamori A."/>
            <person name="Aoki K."/>
            <person name="Shiwa Y."/>
            <person name="Matsutani M."/>
            <person name="Fujita N."/>
            <person name="Sugita T."/>
            <person name="Iwasaki W."/>
            <person name="Tanaka N."/>
            <person name="Takashima M."/>
        </authorList>
    </citation>
    <scope>NUCLEOTIDE SEQUENCE</scope>
    <source>
        <strain evidence="4">HIS016</strain>
    </source>
</reference>
<keyword evidence="1" id="KW-0175">Coiled coil</keyword>
<evidence type="ECO:0000256" key="1">
    <source>
        <dbReference type="SAM" id="Coils"/>
    </source>
</evidence>
<feature type="region of interest" description="Disordered" evidence="2">
    <location>
        <begin position="533"/>
        <end position="557"/>
    </location>
</feature>
<feature type="region of interest" description="Disordered" evidence="2">
    <location>
        <begin position="1"/>
        <end position="71"/>
    </location>
</feature>
<feature type="transmembrane region" description="Helical" evidence="3">
    <location>
        <begin position="1334"/>
        <end position="1353"/>
    </location>
</feature>
<gene>
    <name evidence="4" type="ORF">CspeluHIS016_0201560</name>
</gene>
<organism evidence="4 5">
    <name type="scientific">Cutaneotrichosporon spelunceum</name>
    <dbReference type="NCBI Taxonomy" id="1672016"/>
    <lineage>
        <taxon>Eukaryota</taxon>
        <taxon>Fungi</taxon>
        <taxon>Dikarya</taxon>
        <taxon>Basidiomycota</taxon>
        <taxon>Agaricomycotina</taxon>
        <taxon>Tremellomycetes</taxon>
        <taxon>Trichosporonales</taxon>
        <taxon>Trichosporonaceae</taxon>
        <taxon>Cutaneotrichosporon</taxon>
    </lineage>
</organism>
<accession>A0AAD3Y9L3</accession>
<feature type="region of interest" description="Disordered" evidence="2">
    <location>
        <begin position="154"/>
        <end position="352"/>
    </location>
</feature>
<feature type="compositionally biased region" description="Polar residues" evidence="2">
    <location>
        <begin position="278"/>
        <end position="290"/>
    </location>
</feature>
<name>A0AAD3Y9L3_9TREE</name>
<keyword evidence="3" id="KW-1133">Transmembrane helix</keyword>
<feature type="compositionally biased region" description="Polar residues" evidence="2">
    <location>
        <begin position="876"/>
        <end position="900"/>
    </location>
</feature>
<keyword evidence="3" id="KW-0812">Transmembrane</keyword>
<feature type="transmembrane region" description="Helical" evidence="3">
    <location>
        <begin position="1303"/>
        <end position="1322"/>
    </location>
</feature>
<feature type="region of interest" description="Disordered" evidence="2">
    <location>
        <begin position="384"/>
        <end position="461"/>
    </location>
</feature>
<feature type="coiled-coil region" evidence="1">
    <location>
        <begin position="597"/>
        <end position="625"/>
    </location>
</feature>
<keyword evidence="5" id="KW-1185">Reference proteome</keyword>
<feature type="region of interest" description="Disordered" evidence="2">
    <location>
        <begin position="1020"/>
        <end position="1046"/>
    </location>
</feature>
<feature type="compositionally biased region" description="Polar residues" evidence="2">
    <location>
        <begin position="400"/>
        <end position="409"/>
    </location>
</feature>
<keyword evidence="3" id="KW-0472">Membrane</keyword>
<feature type="region of interest" description="Disordered" evidence="2">
    <location>
        <begin position="843"/>
        <end position="900"/>
    </location>
</feature>
<sequence length="1373" mass="149828">MADEPAAIGLPALATDGLDATPVPALGQMDPPPSPSPRSRSISVLRPRGNGSADSVARNGDGVRGGHARTGAHELDVAQPSKGTMRYAPVRALNVGIPAVPEGVVVTGALAPSVAESLQIGPSERFEGTALPKVDPSLLVPPSPVRMAKRMSSIDRRVHSETLLPQKRHMSIASARRPSILTGGYESSTDDGSKETEDGQESDTVSRQPRLRGSGLLNHHSVPHLTEPPRGRRRAQSLLVAPHPYESWSPSSPQATSRHNSRFVRPIGTGSPLRTLAGGQTMTDSKSRSPTEAMLFSQPSIRMSHSTSGGGRSREASAGAAGYNREREDQRRMGNPLATSLGLGPSRPAVLSPDQIENLLGDDDFNSAKARMAKAARRPSLFIPVDPQQQQPQPISNPPTASSSTLPTNPSSIAIPPPPPSRPYLVTAPPPLTNGDWAGRDRSTSVSSSVGPGNAAGTPIRIVPPHYTRRRALSTTTLDSEGGHIPFTHHVPAVLIEDDDDDDDIETQELVPEITGETTDTHAELGRTVTATTNNSSEATPMSVPLLQQGDDRGNEHRARRRISELFGLRGRKRDLSPPPPDTLTHVQAAQPQAKKLADSGERMRNAEMRRAELARREEEQMEEQRYKALLLINAHPASQRRAQRAAMHLDRYYALIDQGLENPPKLNLLAVLRWKHKNEVQRQARDKWVREHVEPSSHLASPLLWPGGPTGGASPMSEGMHSLSPRLVGSSRPPAPHSITSATSRTEYRAGRDWQYMLDDIQGYNESGGRVEFFIPPNIRPDPIPRARSQSFSIRSEAQLSLPSAESPMGHENDPLSMSARVVSPSTPSLTQPLEFVDDATNSITDDLSRRPSLEPGSIGRPNRRGMTLHRTHHSTSGLPQHNSSGLPQNSTGGLSQPTRPIQTLRALGRGVKSNLANVMSAGPVLTDNEDEHRGAAVPSWTTNDSANSRHQHTNVHSLRDTRLFGLRRTHERNDNGEWVMTSDEDLHPFRRRFPRRIPRGFDKGSHGVVTAIDGVGSSISRTEQSGDPKQDLAREHGMPSKTTRAELELGAEEEKRIIESQVYVQHQRYVRTSDAFDARNLLEAQQQLMQVERAEADMDNAIAHFVSQLDVVSGVFHTAADVDVRFDGLEELSRSECGASDDEAADKLGPLAVESDVNLSDRNMWLSPRSPLRRHMRRGPSTAAAHGLPSFAYGLQAWPKRSMLDPILGVPVNPFHRVELSCQKAEATLRDMEEKRASTTRQIQDKVATINGFIAQKDAVLHWVKHANKNIDNAKAQRRAKSQQVGGGLLDTVLVLPGFDMVSDLLVRVFLTLLSYFLRLQRLWTWALGRGYLAWAIVIAIIAMLVGFYLVGSGELPAKPTGELSLISDST</sequence>
<comment type="caution">
    <text evidence="4">The sequence shown here is derived from an EMBL/GenBank/DDBJ whole genome shotgun (WGS) entry which is preliminary data.</text>
</comment>